<dbReference type="RefSeq" id="WP_084047307.1">
    <property type="nucleotide sequence ID" value="NZ_LQPE01000081.1"/>
</dbReference>
<keyword evidence="2" id="KW-1185">Reference proteome</keyword>
<dbReference type="OrthoDB" id="8454908at2"/>
<accession>A0A1X1Y3J9</accession>
<name>A0A1X1Y3J9_9MYCO</name>
<evidence type="ECO:0000313" key="1">
    <source>
        <dbReference type="EMBL" id="ORW05703.1"/>
    </source>
</evidence>
<organism evidence="1 2">
    <name type="scientific">Mycobacterium kyorinense</name>
    <dbReference type="NCBI Taxonomy" id="487514"/>
    <lineage>
        <taxon>Bacteria</taxon>
        <taxon>Bacillati</taxon>
        <taxon>Actinomycetota</taxon>
        <taxon>Actinomycetes</taxon>
        <taxon>Mycobacteriales</taxon>
        <taxon>Mycobacteriaceae</taxon>
        <taxon>Mycobacterium</taxon>
    </lineage>
</organism>
<proteinExistence type="predicted"/>
<dbReference type="Proteomes" id="UP000193487">
    <property type="component" value="Unassembled WGS sequence"/>
</dbReference>
<evidence type="ECO:0000313" key="2">
    <source>
        <dbReference type="Proteomes" id="UP000193487"/>
    </source>
</evidence>
<dbReference type="AlphaFoldDB" id="A0A1X1Y3J9"/>
<sequence length="138" mass="15176">MANYYGAGRTNAFAVKDVQALKDVLESHDFTVEETAPGRVVILADDPDGGGYWSRWTYDEVSGEDHELFVPDLIAEHLQDGQVAVFVHAGAEKLRYITGYSIAVHSDGRQVRIDLDDIYTDAAALFGVAQQSIPHACY</sequence>
<reference evidence="1 2" key="1">
    <citation type="submission" date="2016-01" db="EMBL/GenBank/DDBJ databases">
        <title>The new phylogeny of the genus Mycobacterium.</title>
        <authorList>
            <person name="Tarcisio F."/>
            <person name="Conor M."/>
            <person name="Antonella G."/>
            <person name="Elisabetta G."/>
            <person name="Giulia F.S."/>
            <person name="Sara T."/>
            <person name="Anna F."/>
            <person name="Clotilde B."/>
            <person name="Roberto B."/>
            <person name="Veronica D.S."/>
            <person name="Fabio R."/>
            <person name="Monica P."/>
            <person name="Olivier J."/>
            <person name="Enrico T."/>
            <person name="Nicola S."/>
        </authorList>
    </citation>
    <scope>NUCLEOTIDE SEQUENCE [LARGE SCALE GENOMIC DNA]</scope>
    <source>
        <strain evidence="1 2">DSM 45166</strain>
    </source>
</reference>
<protein>
    <submittedName>
        <fullName evidence="1">Uncharacterized protein</fullName>
    </submittedName>
</protein>
<comment type="caution">
    <text evidence="1">The sequence shown here is derived from an EMBL/GenBank/DDBJ whole genome shotgun (WGS) entry which is preliminary data.</text>
</comment>
<dbReference type="EMBL" id="LQPE01000081">
    <property type="protein sequence ID" value="ORW05703.1"/>
    <property type="molecule type" value="Genomic_DNA"/>
</dbReference>
<gene>
    <name evidence="1" type="ORF">AWC14_26660</name>
</gene>